<proteinExistence type="predicted"/>
<keyword evidence="1" id="KW-0418">Kinase</keyword>
<accession>A0ACC0F343</accession>
<keyword evidence="1" id="KW-0675">Receptor</keyword>
<protein>
    <submittedName>
        <fullName evidence="1">Chitin elicitor receptor kinase 1</fullName>
    </submittedName>
</protein>
<keyword evidence="2" id="KW-1185">Reference proteome</keyword>
<keyword evidence="1" id="KW-0808">Transferase</keyword>
<name>A0ACC0F343_9ERIC</name>
<dbReference type="Proteomes" id="UP001060215">
    <property type="component" value="Chromosome 11"/>
</dbReference>
<evidence type="ECO:0000313" key="2">
    <source>
        <dbReference type="Proteomes" id="UP001060215"/>
    </source>
</evidence>
<dbReference type="EMBL" id="CM045768">
    <property type="protein sequence ID" value="KAI7982684.1"/>
    <property type="molecule type" value="Genomic_DNA"/>
</dbReference>
<reference evidence="1 2" key="1">
    <citation type="journal article" date="2022" name="Plant J.">
        <title>Chromosome-level genome of Camellia lanceoleosa provides a valuable resource for understanding genome evolution and self-incompatibility.</title>
        <authorList>
            <person name="Gong W."/>
            <person name="Xiao S."/>
            <person name="Wang L."/>
            <person name="Liao Z."/>
            <person name="Chang Y."/>
            <person name="Mo W."/>
            <person name="Hu G."/>
            <person name="Li W."/>
            <person name="Zhao G."/>
            <person name="Zhu H."/>
            <person name="Hu X."/>
            <person name="Ji K."/>
            <person name="Xiang X."/>
            <person name="Song Q."/>
            <person name="Yuan D."/>
            <person name="Jin S."/>
            <person name="Zhang L."/>
        </authorList>
    </citation>
    <scope>NUCLEOTIDE SEQUENCE [LARGE SCALE GENOMIC DNA]</scope>
    <source>
        <strain evidence="1">SQ_2022a</strain>
    </source>
</reference>
<comment type="caution">
    <text evidence="1">The sequence shown here is derived from an EMBL/GenBank/DDBJ whole genome shotgun (WGS) entry which is preliminary data.</text>
</comment>
<evidence type="ECO:0000313" key="1">
    <source>
        <dbReference type="EMBL" id="KAI7982684.1"/>
    </source>
</evidence>
<gene>
    <name evidence="1" type="ORF">LOK49_LG15G01077</name>
</gene>
<organism evidence="1 2">
    <name type="scientific">Camellia lanceoleosa</name>
    <dbReference type="NCBI Taxonomy" id="1840588"/>
    <lineage>
        <taxon>Eukaryota</taxon>
        <taxon>Viridiplantae</taxon>
        <taxon>Streptophyta</taxon>
        <taxon>Embryophyta</taxon>
        <taxon>Tracheophyta</taxon>
        <taxon>Spermatophyta</taxon>
        <taxon>Magnoliopsida</taxon>
        <taxon>eudicotyledons</taxon>
        <taxon>Gunneridae</taxon>
        <taxon>Pentapetalae</taxon>
        <taxon>asterids</taxon>
        <taxon>Ericales</taxon>
        <taxon>Theaceae</taxon>
        <taxon>Camellia</taxon>
    </lineage>
</organism>
<sequence length="190" mass="21807">MTMNVRCDNWVINHYIGFQPQVRLIGYCVEGSLFLVYEFIENGNLSEHLRGVSLDASLQYVLSIVVYHGYLHFFTPLCHFQVPMDHTNSKIGTDAPPSSTPNWTINVRTVKVSNISLAISKKDIKEFFSFSGDIQYVEMQRSALLTYPVLNFLHNQCSIEFVARSAGKLKYLSLHTLPSRNHREQIQLCF</sequence>